<dbReference type="RefSeq" id="WP_182685515.1">
    <property type="nucleotide sequence ID" value="NZ_JACHTF010000004.1"/>
</dbReference>
<gene>
    <name evidence="2" type="ORF">H4F98_04870</name>
</gene>
<dbReference type="Proteomes" id="UP000523196">
    <property type="component" value="Unassembled WGS sequence"/>
</dbReference>
<evidence type="ECO:0000256" key="1">
    <source>
        <dbReference type="SAM" id="SignalP"/>
    </source>
</evidence>
<evidence type="ECO:0000313" key="3">
    <source>
        <dbReference type="Proteomes" id="UP000523196"/>
    </source>
</evidence>
<dbReference type="Pfam" id="PF07676">
    <property type="entry name" value="PD40"/>
    <property type="match status" value="3"/>
</dbReference>
<comment type="caution">
    <text evidence="2">The sequence shown here is derived from an EMBL/GenBank/DDBJ whole genome shotgun (WGS) entry which is preliminary data.</text>
</comment>
<dbReference type="AlphaFoldDB" id="A0A7W3TKI9"/>
<dbReference type="InterPro" id="IPR011659">
    <property type="entry name" value="WD40"/>
</dbReference>
<feature type="chain" id="PRO_5030641022" evidence="1">
    <location>
        <begin position="22"/>
        <end position="305"/>
    </location>
</feature>
<keyword evidence="1" id="KW-0732">Signal</keyword>
<dbReference type="SUPFAM" id="SSF82171">
    <property type="entry name" value="DPP6 N-terminal domain-like"/>
    <property type="match status" value="1"/>
</dbReference>
<organism evidence="2 3">
    <name type="scientific">Marilutibacter spongiae</name>
    <dbReference type="NCBI Taxonomy" id="2025720"/>
    <lineage>
        <taxon>Bacteria</taxon>
        <taxon>Pseudomonadati</taxon>
        <taxon>Pseudomonadota</taxon>
        <taxon>Gammaproteobacteria</taxon>
        <taxon>Lysobacterales</taxon>
        <taxon>Lysobacteraceae</taxon>
        <taxon>Marilutibacter</taxon>
    </lineage>
</organism>
<evidence type="ECO:0000313" key="2">
    <source>
        <dbReference type="EMBL" id="MBB1059901.1"/>
    </source>
</evidence>
<reference evidence="2 3" key="1">
    <citation type="submission" date="2020-08" db="EMBL/GenBank/DDBJ databases">
        <authorList>
            <person name="Xu S."/>
            <person name="Li A."/>
        </authorList>
    </citation>
    <scope>NUCLEOTIDE SEQUENCE [LARGE SCALE GENOMIC DNA]</scope>
    <source>
        <strain evidence="2 3">119BY6-57</strain>
    </source>
</reference>
<proteinExistence type="predicted"/>
<dbReference type="EMBL" id="JACHTF010000004">
    <property type="protein sequence ID" value="MBB1059901.1"/>
    <property type="molecule type" value="Genomic_DNA"/>
</dbReference>
<name>A0A7W3TKI9_9GAMM</name>
<feature type="signal peptide" evidence="1">
    <location>
        <begin position="1"/>
        <end position="21"/>
    </location>
</feature>
<keyword evidence="3" id="KW-1185">Reference proteome</keyword>
<protein>
    <submittedName>
        <fullName evidence="2">PD40 domain-containing protein</fullName>
    </submittedName>
</protein>
<dbReference type="Gene3D" id="2.120.10.30">
    <property type="entry name" value="TolB, C-terminal domain"/>
    <property type="match status" value="1"/>
</dbReference>
<accession>A0A7W3TKI9</accession>
<sequence length="305" mass="32180">MRSFVAVLACSLLPWPSMSGAQGLSEYGIEGMHVVSTPAGEGHASVSADGQRIVWGTIDREGGAGGMDLWQARLRDGRWQDATPLALNTRANEFDPMLSPDGRWLYFYSNRRGGHGGDDLYRAPVLADGDFGKPVNLGAGVNTAGDEWAPMPGPDGDSLLFASDGHGGQGRHDLFLARWDGAAFGAPTPLPGAVNTPDDEFDAAWLGDGATLVFARSTRANEAPVRILVAQCDGQAYAAATPMTLSFNTADQVTFAPAPDWSKPSELLVSGVARSPRAGKLDIYRTVSPRVTGRTGCLRPGARAP</sequence>
<dbReference type="InterPro" id="IPR011042">
    <property type="entry name" value="6-blade_b-propeller_TolB-like"/>
</dbReference>